<sequence>MILNKKFSDNAKKCNGLNKLGISNAIERVVKISFVQKNGKEMDISQTGLSLATIVGGPTLGLKYLGHLGYNRHELPEQENAESDTTISSEEF</sequence>
<gene>
    <name evidence="3" type="ORF">AVEN_274747_1</name>
    <name evidence="2" type="ORF">AVEN_99854_1</name>
</gene>
<evidence type="ECO:0000313" key="2">
    <source>
        <dbReference type="EMBL" id="GBN63361.1"/>
    </source>
</evidence>
<dbReference type="AlphaFoldDB" id="A0A4Y2QJ65"/>
<name>A0A4Y2QJ65_ARAVE</name>
<proteinExistence type="predicted"/>
<feature type="compositionally biased region" description="Polar residues" evidence="1">
    <location>
        <begin position="83"/>
        <end position="92"/>
    </location>
</feature>
<evidence type="ECO:0000313" key="3">
    <source>
        <dbReference type="EMBL" id="GBN63374.1"/>
    </source>
</evidence>
<keyword evidence="4" id="KW-1185">Reference proteome</keyword>
<evidence type="ECO:0000313" key="4">
    <source>
        <dbReference type="Proteomes" id="UP000499080"/>
    </source>
</evidence>
<dbReference type="EMBL" id="BGPR01138972">
    <property type="protein sequence ID" value="GBN63361.1"/>
    <property type="molecule type" value="Genomic_DNA"/>
</dbReference>
<organism evidence="2 4">
    <name type="scientific">Araneus ventricosus</name>
    <name type="common">Orbweaver spider</name>
    <name type="synonym">Epeira ventricosa</name>
    <dbReference type="NCBI Taxonomy" id="182803"/>
    <lineage>
        <taxon>Eukaryota</taxon>
        <taxon>Metazoa</taxon>
        <taxon>Ecdysozoa</taxon>
        <taxon>Arthropoda</taxon>
        <taxon>Chelicerata</taxon>
        <taxon>Arachnida</taxon>
        <taxon>Araneae</taxon>
        <taxon>Araneomorphae</taxon>
        <taxon>Entelegynae</taxon>
        <taxon>Araneoidea</taxon>
        <taxon>Araneidae</taxon>
        <taxon>Araneus</taxon>
    </lineage>
</organism>
<comment type="caution">
    <text evidence="2">The sequence shown here is derived from an EMBL/GenBank/DDBJ whole genome shotgun (WGS) entry which is preliminary data.</text>
</comment>
<dbReference type="EMBL" id="BGPR01138978">
    <property type="protein sequence ID" value="GBN63374.1"/>
    <property type="molecule type" value="Genomic_DNA"/>
</dbReference>
<accession>A0A4Y2QJ65</accession>
<dbReference type="Proteomes" id="UP000499080">
    <property type="component" value="Unassembled WGS sequence"/>
</dbReference>
<evidence type="ECO:0000256" key="1">
    <source>
        <dbReference type="SAM" id="MobiDB-lite"/>
    </source>
</evidence>
<feature type="region of interest" description="Disordered" evidence="1">
    <location>
        <begin position="73"/>
        <end position="92"/>
    </location>
</feature>
<reference evidence="2 4" key="1">
    <citation type="journal article" date="2019" name="Sci. Rep.">
        <title>Orb-weaving spider Araneus ventricosus genome elucidates the spidroin gene catalogue.</title>
        <authorList>
            <person name="Kono N."/>
            <person name="Nakamura H."/>
            <person name="Ohtoshi R."/>
            <person name="Moran D.A.P."/>
            <person name="Shinohara A."/>
            <person name="Yoshida Y."/>
            <person name="Fujiwara M."/>
            <person name="Mori M."/>
            <person name="Tomita M."/>
            <person name="Arakawa K."/>
        </authorList>
    </citation>
    <scope>NUCLEOTIDE SEQUENCE [LARGE SCALE GENOMIC DNA]</scope>
</reference>
<protein>
    <submittedName>
        <fullName evidence="2">Uncharacterized protein</fullName>
    </submittedName>
</protein>